<dbReference type="Proteomes" id="UP000218505">
    <property type="component" value="Chromosome"/>
</dbReference>
<name>A0A290Z4Z2_9PSEU</name>
<evidence type="ECO:0000313" key="2">
    <source>
        <dbReference type="Proteomes" id="UP000218505"/>
    </source>
</evidence>
<dbReference type="RefSeq" id="WP_096493018.1">
    <property type="nucleotide sequence ID" value="NZ_CP023445.1"/>
</dbReference>
<keyword evidence="1" id="KW-0547">Nucleotide-binding</keyword>
<reference evidence="1" key="1">
    <citation type="submission" date="2017-09" db="EMBL/GenBank/DDBJ databases">
        <title>Complete Genome Sequence of ansamitocin-producing Bacterium Actinosynnema pretiosum X47.</title>
        <authorList>
            <person name="Cao G."/>
            <person name="Zong G."/>
            <person name="Zhong C."/>
            <person name="Fu J."/>
        </authorList>
    </citation>
    <scope>NUCLEOTIDE SEQUENCE [LARGE SCALE GENOMIC DNA]</scope>
    <source>
        <strain evidence="1">X47</strain>
    </source>
</reference>
<evidence type="ECO:0000313" key="1">
    <source>
        <dbReference type="EMBL" id="ATE54096.1"/>
    </source>
</evidence>
<proteinExistence type="predicted"/>
<gene>
    <name evidence="1" type="ORF">CNX65_13005</name>
</gene>
<keyword evidence="1" id="KW-0067">ATP-binding</keyword>
<dbReference type="Pfam" id="PF10923">
    <property type="entry name" value="BrxC_BrxD"/>
    <property type="match status" value="1"/>
</dbReference>
<dbReference type="EMBL" id="CP023445">
    <property type="protein sequence ID" value="ATE54096.1"/>
    <property type="molecule type" value="Genomic_DNA"/>
</dbReference>
<accession>A0A290Z4Z2</accession>
<protein>
    <submittedName>
        <fullName evidence="1">ATP-binding protein</fullName>
    </submittedName>
</protein>
<dbReference type="AlphaFoldDB" id="A0A290Z4Z2"/>
<organism evidence="1 2">
    <name type="scientific">Actinosynnema pretiosum</name>
    <dbReference type="NCBI Taxonomy" id="42197"/>
    <lineage>
        <taxon>Bacteria</taxon>
        <taxon>Bacillati</taxon>
        <taxon>Actinomycetota</taxon>
        <taxon>Actinomycetes</taxon>
        <taxon>Pseudonocardiales</taxon>
        <taxon>Pseudonocardiaceae</taxon>
        <taxon>Actinosynnema</taxon>
    </lineage>
</organism>
<keyword evidence="2" id="KW-1185">Reference proteome</keyword>
<dbReference type="KEGG" id="apre:CNX65_13005"/>
<dbReference type="InterPro" id="IPR021228">
    <property type="entry name" value="BrxD"/>
</dbReference>
<sequence>MTAASPRERAAVLRSLRAKTTPLLGIGHIRVGRDREVRALERDLDRVVDGGSTARFVIGEPGSGTTFFLNLVRGLALDRRMVALRADLTADRSLLATTEGARSLYTELTRSAATPARQDGGALAAVVERFASTAVTVARERGRDPERVIRERAARLEELPGGAGFAEAVAAYWRGHHTGDGLLAVDALRWLRGECPPARARAALGLRATLDDVPLTDRIKLLARFTTMAGYRGLLVCLDELDTLAAAPDRAAEHEGVRRIVEDSLGGGSPHLAHLFAGTPSALTDPRYGLHTCEALRTALPPAGDDLFGPVVRLRALEGEEFTRLLAAVRDVHAGGGRSALPDEALREFARHCADQLGADCAGRRRAVLRAFLDLLSAAEDEPGDWAPLVRAVRVDAEQPAPRAVA</sequence>
<dbReference type="GO" id="GO:0005524">
    <property type="term" value="F:ATP binding"/>
    <property type="evidence" value="ECO:0007669"/>
    <property type="project" value="UniProtKB-KW"/>
</dbReference>